<accession>A0A6S7HR34</accession>
<keyword evidence="1" id="KW-0547">Nucleotide-binding</keyword>
<dbReference type="Pfam" id="PF00071">
    <property type="entry name" value="Ras"/>
    <property type="match status" value="1"/>
</dbReference>
<dbReference type="GO" id="GO:0007264">
    <property type="term" value="P:small GTPase-mediated signal transduction"/>
    <property type="evidence" value="ECO:0007669"/>
    <property type="project" value="InterPro"/>
</dbReference>
<gene>
    <name evidence="3" type="ORF">PACLA_8A039271</name>
</gene>
<evidence type="ECO:0000256" key="1">
    <source>
        <dbReference type="ARBA" id="ARBA00022741"/>
    </source>
</evidence>
<keyword evidence="4" id="KW-1185">Reference proteome</keyword>
<sequence length="230" mass="26747">MCLYCEFVSSYSAAADRTAFYQEHAGRIDESRQISYLDLYFVGDVSCGKTSLVKAMKMKACPYPVQSSEFREHVHYKYHLFHEEPCLVISRLIDDRRMEDVKTRRIWYTGLCSFTAVIVLCYSIDSCESFNNVKKWLTEIREHCGRNIKDIRIILLGLKTDLRFEEKAGEFVFHKEGKKMAKKIGASCYIECSTVSGEGIDEVFKKAYEMISEVRSKGRLCRMLKFCMPF</sequence>
<dbReference type="PROSITE" id="PS51419">
    <property type="entry name" value="RAB"/>
    <property type="match status" value="1"/>
</dbReference>
<dbReference type="SMART" id="SM00174">
    <property type="entry name" value="RHO"/>
    <property type="match status" value="1"/>
</dbReference>
<dbReference type="OrthoDB" id="25896at2759"/>
<dbReference type="PANTHER" id="PTHR24072">
    <property type="entry name" value="RHO FAMILY GTPASE"/>
    <property type="match status" value="1"/>
</dbReference>
<dbReference type="GO" id="GO:0005525">
    <property type="term" value="F:GTP binding"/>
    <property type="evidence" value="ECO:0007669"/>
    <property type="project" value="UniProtKB-KW"/>
</dbReference>
<reference evidence="3" key="1">
    <citation type="submission" date="2020-04" db="EMBL/GenBank/DDBJ databases">
        <authorList>
            <person name="Alioto T."/>
            <person name="Alioto T."/>
            <person name="Gomez Garrido J."/>
        </authorList>
    </citation>
    <scope>NUCLEOTIDE SEQUENCE</scope>
    <source>
        <strain evidence="3">A484AB</strain>
    </source>
</reference>
<evidence type="ECO:0000256" key="2">
    <source>
        <dbReference type="ARBA" id="ARBA00023134"/>
    </source>
</evidence>
<dbReference type="PROSITE" id="PS51420">
    <property type="entry name" value="RHO"/>
    <property type="match status" value="1"/>
</dbReference>
<dbReference type="InterPro" id="IPR001806">
    <property type="entry name" value="Small_GTPase"/>
</dbReference>
<dbReference type="GO" id="GO:0003924">
    <property type="term" value="F:GTPase activity"/>
    <property type="evidence" value="ECO:0007669"/>
    <property type="project" value="InterPro"/>
</dbReference>
<evidence type="ECO:0000313" key="3">
    <source>
        <dbReference type="EMBL" id="CAB4006303.1"/>
    </source>
</evidence>
<protein>
    <submittedName>
        <fullName evidence="3">GTP-binding rho2</fullName>
    </submittedName>
</protein>
<organism evidence="3 4">
    <name type="scientific">Paramuricea clavata</name>
    <name type="common">Red gorgonian</name>
    <name type="synonym">Violescent sea-whip</name>
    <dbReference type="NCBI Taxonomy" id="317549"/>
    <lineage>
        <taxon>Eukaryota</taxon>
        <taxon>Metazoa</taxon>
        <taxon>Cnidaria</taxon>
        <taxon>Anthozoa</taxon>
        <taxon>Octocorallia</taxon>
        <taxon>Malacalcyonacea</taxon>
        <taxon>Plexauridae</taxon>
        <taxon>Paramuricea</taxon>
    </lineage>
</organism>
<evidence type="ECO:0000313" key="4">
    <source>
        <dbReference type="Proteomes" id="UP001152795"/>
    </source>
</evidence>
<dbReference type="EMBL" id="CACRXK020005472">
    <property type="protein sequence ID" value="CAB4006303.1"/>
    <property type="molecule type" value="Genomic_DNA"/>
</dbReference>
<dbReference type="Proteomes" id="UP001152795">
    <property type="component" value="Unassembled WGS sequence"/>
</dbReference>
<dbReference type="Gene3D" id="3.40.50.300">
    <property type="entry name" value="P-loop containing nucleotide triphosphate hydrolases"/>
    <property type="match status" value="1"/>
</dbReference>
<name>A0A6S7HR34_PARCT</name>
<dbReference type="SUPFAM" id="SSF52540">
    <property type="entry name" value="P-loop containing nucleoside triphosphate hydrolases"/>
    <property type="match status" value="1"/>
</dbReference>
<dbReference type="AlphaFoldDB" id="A0A6S7HR34"/>
<proteinExistence type="predicted"/>
<comment type="caution">
    <text evidence="3">The sequence shown here is derived from an EMBL/GenBank/DDBJ whole genome shotgun (WGS) entry which is preliminary data.</text>
</comment>
<dbReference type="SMART" id="SM00175">
    <property type="entry name" value="RAB"/>
    <property type="match status" value="1"/>
</dbReference>
<dbReference type="PRINTS" id="PR00449">
    <property type="entry name" value="RASTRNSFRMNG"/>
</dbReference>
<dbReference type="InterPro" id="IPR027417">
    <property type="entry name" value="P-loop_NTPase"/>
</dbReference>
<keyword evidence="2" id="KW-0342">GTP-binding</keyword>
<dbReference type="InterPro" id="IPR003578">
    <property type="entry name" value="Small_GTPase_Rho"/>
</dbReference>